<feature type="coiled-coil region" evidence="4">
    <location>
        <begin position="610"/>
        <end position="637"/>
    </location>
</feature>
<dbReference type="PANTHER" id="PTHR18898">
    <property type="entry name" value="NUCLEOPROTEIN TPR-RELATED"/>
    <property type="match status" value="1"/>
</dbReference>
<name>A0A6C1DU03_SACPS</name>
<evidence type="ECO:0000256" key="5">
    <source>
        <dbReference type="SAM" id="MobiDB-lite"/>
    </source>
</evidence>
<feature type="coiled-coil region" evidence="4">
    <location>
        <begin position="34"/>
        <end position="166"/>
    </location>
</feature>
<dbReference type="GO" id="GO:0017056">
    <property type="term" value="F:structural constituent of nuclear pore"/>
    <property type="evidence" value="ECO:0007669"/>
    <property type="project" value="TreeGrafter"/>
</dbReference>
<feature type="region of interest" description="Disordered" evidence="5">
    <location>
        <begin position="1632"/>
        <end position="1679"/>
    </location>
</feature>
<dbReference type="OrthoDB" id="343070at2759"/>
<dbReference type="Proteomes" id="UP000501346">
    <property type="component" value="Chromosome ScIX"/>
</dbReference>
<feature type="compositionally biased region" description="Basic and acidic residues" evidence="5">
    <location>
        <begin position="1662"/>
        <end position="1671"/>
    </location>
</feature>
<evidence type="ECO:0000313" key="7">
    <source>
        <dbReference type="EMBL" id="QID80090.1"/>
    </source>
</evidence>
<evidence type="ECO:0000259" key="6">
    <source>
        <dbReference type="Pfam" id="PF25785"/>
    </source>
</evidence>
<dbReference type="GO" id="GO:0005643">
    <property type="term" value="C:nuclear pore"/>
    <property type="evidence" value="ECO:0007669"/>
    <property type="project" value="TreeGrafter"/>
</dbReference>
<feature type="compositionally biased region" description="Polar residues" evidence="5">
    <location>
        <begin position="1511"/>
        <end position="1520"/>
    </location>
</feature>
<keyword evidence="8" id="KW-1185">Reference proteome</keyword>
<dbReference type="Pfam" id="PF25785">
    <property type="entry name" value="TPR"/>
    <property type="match status" value="1"/>
</dbReference>
<dbReference type="Gene3D" id="1.10.287.1490">
    <property type="match status" value="2"/>
</dbReference>
<feature type="coiled-coil region" evidence="4">
    <location>
        <begin position="969"/>
        <end position="1031"/>
    </location>
</feature>
<feature type="coiled-coil region" evidence="4">
    <location>
        <begin position="423"/>
        <end position="450"/>
    </location>
</feature>
<keyword evidence="3" id="KW-0539">Nucleus</keyword>
<evidence type="ECO:0000256" key="4">
    <source>
        <dbReference type="SAM" id="Coils"/>
    </source>
</evidence>
<organism evidence="7 8">
    <name type="scientific">Saccharomyces pastorianus</name>
    <name type="common">Lager yeast</name>
    <name type="synonym">Saccharomyces cerevisiae x Saccharomyces eubayanus</name>
    <dbReference type="NCBI Taxonomy" id="27292"/>
    <lineage>
        <taxon>Eukaryota</taxon>
        <taxon>Fungi</taxon>
        <taxon>Dikarya</taxon>
        <taxon>Ascomycota</taxon>
        <taxon>Saccharomycotina</taxon>
        <taxon>Saccharomycetes</taxon>
        <taxon>Saccharomycetales</taxon>
        <taxon>Saccharomycetaceae</taxon>
        <taxon>Saccharomyces</taxon>
    </lineage>
</organism>
<gene>
    <name evidence="7" type="primary">MLP2</name>
    <name evidence="7" type="ORF">GRS66_002395</name>
</gene>
<keyword evidence="2 4" id="KW-0175">Coiled coil</keyword>
<proteinExistence type="predicted"/>
<feature type="region of interest" description="Disordered" evidence="5">
    <location>
        <begin position="1494"/>
        <end position="1522"/>
    </location>
</feature>
<comment type="subcellular location">
    <subcellularLocation>
        <location evidence="1">Nucleus</location>
    </subcellularLocation>
</comment>
<accession>A0A6C1DU03</accession>
<feature type="compositionally biased region" description="Polar residues" evidence="5">
    <location>
        <begin position="1646"/>
        <end position="1661"/>
    </location>
</feature>
<feature type="coiled-coil region" evidence="4">
    <location>
        <begin position="1104"/>
        <end position="1378"/>
    </location>
</feature>
<dbReference type="GO" id="GO:0006406">
    <property type="term" value="P:mRNA export from nucleus"/>
    <property type="evidence" value="ECO:0007669"/>
    <property type="project" value="TreeGrafter"/>
</dbReference>
<evidence type="ECO:0000256" key="2">
    <source>
        <dbReference type="ARBA" id="ARBA00023054"/>
    </source>
</evidence>
<reference evidence="7 8" key="1">
    <citation type="journal article" date="2019" name="BMC Genomics">
        <title>Chromosome level assembly and comparative genome analysis confirm lager-brewing yeasts originated from a single hybridization.</title>
        <authorList>
            <person name="Salazar A.N."/>
            <person name="Gorter de Vries A.R."/>
            <person name="van den Broek M."/>
            <person name="Brouwers N."/>
            <person name="de la Torre Cortes P."/>
            <person name="Kuijpers N.G.A."/>
            <person name="Daran J.G."/>
            <person name="Abeel T."/>
        </authorList>
    </citation>
    <scope>NUCLEOTIDE SEQUENCE [LARGE SCALE GENOMIC DNA]</scope>
    <source>
        <strain evidence="7 8">CBS 1483</strain>
    </source>
</reference>
<feature type="coiled-coil region" evidence="4">
    <location>
        <begin position="319"/>
        <end position="387"/>
    </location>
</feature>
<dbReference type="EMBL" id="CP048990">
    <property type="protein sequence ID" value="QID80090.1"/>
    <property type="molecule type" value="Genomic_DNA"/>
</dbReference>
<feature type="coiled-coil region" evidence="4">
    <location>
        <begin position="559"/>
        <end position="586"/>
    </location>
</feature>
<feature type="coiled-coil region" evidence="4">
    <location>
        <begin position="666"/>
        <end position="933"/>
    </location>
</feature>
<dbReference type="PANTHER" id="PTHR18898:SF2">
    <property type="entry name" value="NUCLEOPROTEIN TPR"/>
    <property type="match status" value="1"/>
</dbReference>
<evidence type="ECO:0000256" key="3">
    <source>
        <dbReference type="ARBA" id="ARBA00023242"/>
    </source>
</evidence>
<dbReference type="InterPro" id="IPR057974">
    <property type="entry name" value="NUA/TPR/MLP1-2-like_dom"/>
</dbReference>
<evidence type="ECO:0000256" key="1">
    <source>
        <dbReference type="ARBA" id="ARBA00004123"/>
    </source>
</evidence>
<feature type="domain" description="NUA/TPR/MLP1-2-like" evidence="6">
    <location>
        <begin position="437"/>
        <end position="544"/>
    </location>
</feature>
<evidence type="ECO:0000313" key="8">
    <source>
        <dbReference type="Proteomes" id="UP000501346"/>
    </source>
</evidence>
<protein>
    <submittedName>
        <fullName evidence="7">Myosin-like protein</fullName>
    </submittedName>
</protein>
<sequence length="1679" mass="195023">MEDKISEFLNVPFESLQGVTYPVLRKLYKKIAKFERSEEEVTKLNVLVDEIKSQYYSRISKLKQLLDESSEQKNTAKEELNGLKDQLNEERSKYRREIDALKKQLHVSHEAMREVNDEKRVKEEYDIWQSSDQGNDSLNDDLNKENKLLRRKLMEMENILQRCKSNAISLQLKYDTSVQEKELMLQSKKLIEEKLSSFSKKTLAEEVTKSSHVENLEEKLYQMQTDYESVFTYNKFLLNQNKQLSQSVEEKVLEMKNLKDTASVEKAEFSKEMTLQKNMNDLLRSQLTSLEKDCSLRAIEKNDDNSCRNPEHTNVIDELIDTKLRLEKSKNECQRLQNIVMDCTKEEEATMTTSAVSPTVGKLFSDIKVLKRQLIKERNQKFQLQNQMEDFILELEHKTPELISFKERTKSLEHELKRSTELLETVSLTKRKQEREITSLRQKINGCEANIHSLVKQRLDLACQVKLLLLNTSAIQETASPLSQDELISLRKILESSNIVNENDSQAIITERLVEFSNVNELQEKNVELLNCIRILADKLENYEGKQDKTLQKVENQTIKEAKDAIIELENINAKMETRINILLRERDSYKLLASTEENKANTNSVTSMEAAREKKIRELEAELSSTKVENSAIIQNLRKELLIYKKSQCDKKTTLEDFENFKGLAKEKERMLEEAIDHLKAELEKQKSWVPSYIHVEKERASTELSQSRIKIKSLEYEISKLKKETASFIPTKESLTRDFEQCCKEKKELQMRLKESEISHNENKMDFSSKEGQYKAKIKELEISLERLRSDLQSKIQEIESIRSCKDSQLKWAQNTIDDTEMKMKSLLTELSNKETTIEKLSSEIESLDKELRKTKFQYKFLDQNSDASTLEPTLRKELEQIQVQLKDANSQIQAYEEIISSNENALIELKNELAKTKENYDAKIELEKKEKWAREEDLSRLRGELGEIRALQPKLKEGALHFVQQSEKLRNEVERIQKMLEKIEKMSTIVQLCKKKEMSQYQSTMKENKDLSELVIRLEKDAADCQAELTKTKSSLYSTQDLLDKHERKWMEEKADYERELISNIEQTESLRVENSVLIEKVDDTAANNGDKDHLKLVSLFSNLRHERNSLETKLTTCKRELAFVKQKNDSLEKTINDLQRTQTLSEKEYQCSAVIIDEFKDITKEVTQVNILKENNAILQKSLKNVTEKNREIYKQLNDRQEEISRLQRDLIQTKEQVSINSNKILVYESEMEQCKQRYQALSQQQKDVQKKDIEKLTNEISDLKGKLSSAENANADLENKFNRLKKQAHEKLDASKKQQAALTNELNELKAIKDKLEQDLHFENAKVIDLDTKLKAHKLQSEDVSRDHEKDTYRTLMEEIESLKKELQIFKTANSSSDAFEKLKVNMEKEKDRIIDERTKEFEKKLQETLNKSTSSEAEYSKDIETLRKEWLKEYEDETLRRIKEAEENLKKRIRLPSEERIQKIISKRKEELEEEFRKKLKENAGSLTFLDNKGNGEDAEEELWNSPSKGNSERPSAVTGFINQKNLKPQEQLKNVKNDVSFNDSQSMVTNKENNIVDSSAAGNKAIPTFSFGKPFFSSNTSSLQSFQNPFTASQSNINTNAPLRTLNIQPEVAVKAAINFSNVTDLTNNSTDGAKITEIGSTSKRPIESGTSSDPDTKKVKESPANDQASNE</sequence>